<dbReference type="Proteomes" id="UP001430848">
    <property type="component" value="Unassembled WGS sequence"/>
</dbReference>
<comment type="caution">
    <text evidence="1">The sequence shown here is derived from an EMBL/GenBank/DDBJ whole genome shotgun (WGS) entry which is preliminary data.</text>
</comment>
<dbReference type="PANTHER" id="PTHR13017:SF0">
    <property type="entry name" value="METHENYLTETRAHYDROFOLATE SYNTHASE DOMAIN-CONTAINING PROTEIN"/>
    <property type="match status" value="1"/>
</dbReference>
<sequence>MSLLSSSPSEGGGPQHKADVRARVWEQLRKVAYPDSRFHYDFSSFITDFQGSEDANRTLIAQPCFRDSTCVFITPDNCLEYLREQALEAGIKVLTTTYGIRRGFKLLDPTLIDQSLYKYASTLDGMEKVASPVSLAEIVDRRLQVGLMVTGTGAINEQGIRFGKGHGFFDLEWAMLYSLGVVDTTTITAAIVHDCQVLRGEQLVPEVYDTVCDLVVTPTTMFSRIDDGPGSAVAKPTCGILWDQLEPNMLQDIPPLQELKARQAGEITLPS</sequence>
<accession>A0ABR1NMU4</accession>
<dbReference type="EMBL" id="JAKNSF020000197">
    <property type="protein sequence ID" value="KAK7707754.1"/>
    <property type="molecule type" value="Genomic_DNA"/>
</dbReference>
<proteinExistence type="predicted"/>
<evidence type="ECO:0000313" key="2">
    <source>
        <dbReference type="Proteomes" id="UP001430848"/>
    </source>
</evidence>
<dbReference type="InterPro" id="IPR037171">
    <property type="entry name" value="NagB/RpiA_transferase-like"/>
</dbReference>
<dbReference type="InterPro" id="IPR002698">
    <property type="entry name" value="FTHF_cligase"/>
</dbReference>
<dbReference type="InterPro" id="IPR024185">
    <property type="entry name" value="FTHF_cligase-like_sf"/>
</dbReference>
<name>A0ABR1NMU4_DIAER</name>
<reference evidence="1 2" key="1">
    <citation type="submission" date="2024-02" db="EMBL/GenBank/DDBJ databases">
        <title>De novo assembly and annotation of 12 fungi associated with fruit tree decline syndrome in Ontario, Canada.</title>
        <authorList>
            <person name="Sulman M."/>
            <person name="Ellouze W."/>
            <person name="Ilyukhin E."/>
        </authorList>
    </citation>
    <scope>NUCLEOTIDE SEQUENCE [LARGE SCALE GENOMIC DNA]</scope>
    <source>
        <strain evidence="1 2">M169</strain>
    </source>
</reference>
<dbReference type="PANTHER" id="PTHR13017">
    <property type="entry name" value="5-FORMYLTETRAHYDROFOLATE CYCLO-LIGASE-RELATED"/>
    <property type="match status" value="1"/>
</dbReference>
<evidence type="ECO:0008006" key="3">
    <source>
        <dbReference type="Google" id="ProtNLM"/>
    </source>
</evidence>
<dbReference type="Pfam" id="PF01812">
    <property type="entry name" value="5-FTHF_cyc-lig"/>
    <property type="match status" value="1"/>
</dbReference>
<protein>
    <recommendedName>
        <fullName evidence="3">5-formyltetrahydrofolate cyclo-ligase</fullName>
    </recommendedName>
</protein>
<organism evidence="1 2">
    <name type="scientific">Diaporthe eres</name>
    <name type="common">Phomopsis oblonga</name>
    <dbReference type="NCBI Taxonomy" id="83184"/>
    <lineage>
        <taxon>Eukaryota</taxon>
        <taxon>Fungi</taxon>
        <taxon>Dikarya</taxon>
        <taxon>Ascomycota</taxon>
        <taxon>Pezizomycotina</taxon>
        <taxon>Sordariomycetes</taxon>
        <taxon>Sordariomycetidae</taxon>
        <taxon>Diaporthales</taxon>
        <taxon>Diaporthaceae</taxon>
        <taxon>Diaporthe</taxon>
        <taxon>Diaporthe eres species complex</taxon>
    </lineage>
</organism>
<keyword evidence="2" id="KW-1185">Reference proteome</keyword>
<dbReference type="SUPFAM" id="SSF100950">
    <property type="entry name" value="NagB/RpiA/CoA transferase-like"/>
    <property type="match status" value="1"/>
</dbReference>
<evidence type="ECO:0000313" key="1">
    <source>
        <dbReference type="EMBL" id="KAK7707754.1"/>
    </source>
</evidence>
<gene>
    <name evidence="1" type="ORF">SLS63_013674</name>
</gene>
<dbReference type="Gene3D" id="3.40.50.10420">
    <property type="entry name" value="NagB/RpiA/CoA transferase-like"/>
    <property type="match status" value="1"/>
</dbReference>